<sequence length="322" mass="33535">MRTFRSRPAPRLRLLTAALTGLAAATCLGLAGAAPTQATPAAGSSTPAAAADDPVGPRQDGFLPAFAYSALHPAAVPTGANDWNCRPTADRPRPVVLVHGTFENRYANWAGLAPKLKDAGYCVYALNYGGGSAGPLMATGDIPASARQLASFVDRVRAATGAAKVDLVGHSQGGLLPRYYIKNLGGSAKVDKLIALTPTNHGTSLWGLGLLARLFPGGDAMMDSSCPACRQQVTGSDFLNGLNTGGDTHPDVAYTVITSRYDEVVTPYTSAYLATSPNVSNLKVQDFCPTDLTDHVDISYDPTATTLTLNALDPAHTHRPAC</sequence>
<dbReference type="InterPro" id="IPR029058">
    <property type="entry name" value="AB_hydrolase_fold"/>
</dbReference>
<name>A0ABM7ZWX9_STRNI</name>
<gene>
    <name evidence="2" type="primary">aes_2</name>
    <name evidence="2" type="ORF">HEK616_43580</name>
</gene>
<protein>
    <submittedName>
        <fullName evidence="2">Lipase</fullName>
    </submittedName>
</protein>
<dbReference type="Gene3D" id="3.40.50.1820">
    <property type="entry name" value="alpha/beta hydrolase"/>
    <property type="match status" value="1"/>
</dbReference>
<proteinExistence type="predicted"/>
<dbReference type="PANTHER" id="PTHR32015">
    <property type="entry name" value="FASTING INDUCED LIPASE"/>
    <property type="match status" value="1"/>
</dbReference>
<feature type="chain" id="PRO_5045744395" evidence="1">
    <location>
        <begin position="34"/>
        <end position="322"/>
    </location>
</feature>
<dbReference type="RefSeq" id="WP_261954552.1">
    <property type="nucleotide sequence ID" value="NZ_AP026073.1"/>
</dbReference>
<evidence type="ECO:0000256" key="1">
    <source>
        <dbReference type="SAM" id="SignalP"/>
    </source>
</evidence>
<dbReference type="Pfam" id="PF01674">
    <property type="entry name" value="Lipase_2"/>
    <property type="match status" value="1"/>
</dbReference>
<reference evidence="2" key="1">
    <citation type="submission" date="2022-06" db="EMBL/GenBank/DDBJ databases">
        <title>Complete genome sequence of Streptomyces nigrescens HEK616.</title>
        <authorList>
            <person name="Asamizu S."/>
            <person name="Onaka H."/>
        </authorList>
    </citation>
    <scope>NUCLEOTIDE SEQUENCE</scope>
    <source>
        <strain evidence="2">HEK616</strain>
    </source>
</reference>
<dbReference type="InterPro" id="IPR002918">
    <property type="entry name" value="Lipase_EstA/Esterase_EstB"/>
</dbReference>
<accession>A0ABM7ZWX9</accession>
<feature type="signal peptide" evidence="1">
    <location>
        <begin position="1"/>
        <end position="33"/>
    </location>
</feature>
<dbReference type="EMBL" id="AP026073">
    <property type="protein sequence ID" value="BDM70871.1"/>
    <property type="molecule type" value="Genomic_DNA"/>
</dbReference>
<dbReference type="PANTHER" id="PTHR32015:SF1">
    <property type="entry name" value="LIPASE"/>
    <property type="match status" value="1"/>
</dbReference>
<keyword evidence="1" id="KW-0732">Signal</keyword>
<evidence type="ECO:0000313" key="3">
    <source>
        <dbReference type="Proteomes" id="UP001059597"/>
    </source>
</evidence>
<evidence type="ECO:0000313" key="2">
    <source>
        <dbReference type="EMBL" id="BDM70871.1"/>
    </source>
</evidence>
<keyword evidence="3" id="KW-1185">Reference proteome</keyword>
<dbReference type="SUPFAM" id="SSF53474">
    <property type="entry name" value="alpha/beta-Hydrolases"/>
    <property type="match status" value="1"/>
</dbReference>
<dbReference type="Proteomes" id="UP001059597">
    <property type="component" value="Chromosome"/>
</dbReference>
<organism evidence="2 3">
    <name type="scientific">Streptomyces nigrescens</name>
    <dbReference type="NCBI Taxonomy" id="1920"/>
    <lineage>
        <taxon>Bacteria</taxon>
        <taxon>Bacillati</taxon>
        <taxon>Actinomycetota</taxon>
        <taxon>Actinomycetes</taxon>
        <taxon>Kitasatosporales</taxon>
        <taxon>Streptomycetaceae</taxon>
        <taxon>Streptomyces</taxon>
    </lineage>
</organism>